<sequence>MRYPCHYSGADGCPDDYWASDCITFHHDATCRTHQALFVELCGHMAGYGSHCQPLDDTFVYWPGPNGDCAWGVTYGEIHHGYGLNGFNYNNKYALCTVTTCARSPCAHGTCTDDGGNYTCSCENGWTGHDCDQDIDECSSSPCSQGSCTDDVGSYTCKCEIGWAGHDCHQDIDECASSPCWLGGTCLDHVNSYSCVCPKDTTGKNCEAVPFAGDCYQFSTTGATHLDATRACSTKNSHLADMKDEQQQQFLASTIAFTTGVSNWLAMKTAPIPMFYSDGTPVICTYIMCHPDTLDQFSSVHPSGDTMKFFHTTLSRMTDRRSPYTLDTMNKTERNTKMYYSHEEPPLQWLTDEPSTPLDLCVLLDSSNSYKAKATFCTEQHNYVCQDALKPCEPNVCQNGGNCTSCFGSSTTFCDCLEGYGGKLCEINIDECASGPCQNGGSCYDDINSYTCQCPVGYQGDHCETDPDWCSQVTCPFGFVCQDFTFYFQCVREQVYLTTVDNWSFWKIRATGSMTDDNVKVTCEAAGMRYPCFRPGADGCGEFYWASDCIKFHHIQCTTLKALSSELCGHTDGHGEQCQPLDDTFVYNPAWYDDSAYGVDFETHDWGLQGADYNNMYALCADIDECASSPCWLGGTCLDHVNGYSCVCLKDVTGRNCETASFVGDCYQFSTSAFNHRDATQACSTNDGRMVDVKDRQQQQFLANSIAATTGVSNWLAMKTAPFPVFYSDGSPVTAQKPCEPNVCQNGGNCSSCFGGSTTFCDCLEGFGGKLCEINIDECASGPCQNGGSCHDDINSYHCICPTGYQGDNCESDTDWCSQVQCPFGFVCQDFTFYFQCVHTDWCSQVQCPFGFVCQDFTLYFQCVHPSPVARGLPYQCSSTSCPDGMNCTPEGAAAFSCKPE</sequence>
<dbReference type="CDD" id="cd00037">
    <property type="entry name" value="CLECT"/>
    <property type="match status" value="2"/>
</dbReference>
<dbReference type="PROSITE" id="PS00022">
    <property type="entry name" value="EGF_1"/>
    <property type="match status" value="8"/>
</dbReference>
<dbReference type="SUPFAM" id="SSF57196">
    <property type="entry name" value="EGF/Laminin"/>
    <property type="match status" value="4"/>
</dbReference>
<feature type="domain" description="EGF-like" evidence="13">
    <location>
        <begin position="775"/>
        <end position="811"/>
    </location>
</feature>
<dbReference type="FunFam" id="2.10.25.10:FF:000321">
    <property type="entry name" value="Protein delta homolog 1"/>
    <property type="match status" value="1"/>
</dbReference>
<accession>C3Y9G0</accession>
<dbReference type="PANTHER" id="PTHR12916:SF9">
    <property type="entry name" value="NEUROGENIC LOCUS NOTCH HOMOLOG PROTEIN 1-RELATED"/>
    <property type="match status" value="1"/>
</dbReference>
<dbReference type="GO" id="GO:0007154">
    <property type="term" value="P:cell communication"/>
    <property type="evidence" value="ECO:0007669"/>
    <property type="project" value="UniProtKB-ARBA"/>
</dbReference>
<feature type="domain" description="EGF-like" evidence="13">
    <location>
        <begin position="171"/>
        <end position="207"/>
    </location>
</feature>
<organism>
    <name type="scientific">Branchiostoma floridae</name>
    <name type="common">Florida lancelet</name>
    <name type="synonym">Amphioxus</name>
    <dbReference type="NCBI Taxonomy" id="7739"/>
    <lineage>
        <taxon>Eukaryota</taxon>
        <taxon>Metazoa</taxon>
        <taxon>Chordata</taxon>
        <taxon>Cephalochordata</taxon>
        <taxon>Leptocardii</taxon>
        <taxon>Amphioxiformes</taxon>
        <taxon>Branchiostomatidae</taxon>
        <taxon>Branchiostoma</taxon>
    </lineage>
</organism>
<name>C3Y9G0_BRAFL</name>
<proteinExistence type="predicted"/>
<gene>
    <name evidence="15" type="ORF">BRAFLDRAFT_67996</name>
</gene>
<keyword evidence="7" id="KW-0106">Calcium</keyword>
<dbReference type="SUPFAM" id="SSF56436">
    <property type="entry name" value="C-type lectin-like"/>
    <property type="match status" value="2"/>
</dbReference>
<evidence type="ECO:0000256" key="12">
    <source>
        <dbReference type="PROSITE-ProRule" id="PRU00076"/>
    </source>
</evidence>
<dbReference type="eggNOG" id="KOG1217">
    <property type="taxonomic scope" value="Eukaryota"/>
</dbReference>
<dbReference type="Gene3D" id="3.10.100.10">
    <property type="entry name" value="Mannose-Binding Protein A, subunit A"/>
    <property type="match status" value="2"/>
</dbReference>
<keyword evidence="10 12" id="KW-1015">Disulfide bond</keyword>
<feature type="disulfide bond" evidence="12">
    <location>
        <begin position="744"/>
        <end position="761"/>
    </location>
</feature>
<dbReference type="InterPro" id="IPR016186">
    <property type="entry name" value="C-type_lectin-like/link_sf"/>
</dbReference>
<evidence type="ECO:0000256" key="9">
    <source>
        <dbReference type="ARBA" id="ARBA00023136"/>
    </source>
</evidence>
<dbReference type="PRINTS" id="PR00010">
    <property type="entry name" value="EGFBLOOD"/>
</dbReference>
<dbReference type="PROSITE" id="PS50026">
    <property type="entry name" value="EGF_3"/>
    <property type="match status" value="8"/>
</dbReference>
<dbReference type="InterPro" id="IPR001881">
    <property type="entry name" value="EGF-like_Ca-bd_dom"/>
</dbReference>
<feature type="disulfide bond" evidence="12">
    <location>
        <begin position="416"/>
        <end position="425"/>
    </location>
</feature>
<evidence type="ECO:0000256" key="6">
    <source>
        <dbReference type="ARBA" id="ARBA00022737"/>
    </source>
</evidence>
<feature type="disulfide bond" evidence="12">
    <location>
        <begin position="648"/>
        <end position="657"/>
    </location>
</feature>
<dbReference type="InterPro" id="IPR016187">
    <property type="entry name" value="CTDL_fold"/>
</dbReference>
<feature type="domain" description="EGF-like" evidence="13">
    <location>
        <begin position="428"/>
        <end position="464"/>
    </location>
</feature>
<keyword evidence="9" id="KW-0472">Membrane</keyword>
<comment type="subcellular location">
    <subcellularLocation>
        <location evidence="1">Cell membrane</location>
        <topology evidence="1">Single-pass type I membrane protein</topology>
    </subcellularLocation>
</comment>
<keyword evidence="2" id="KW-1003">Cell membrane</keyword>
<keyword evidence="3 12" id="KW-0245">EGF-like domain</keyword>
<evidence type="ECO:0000256" key="1">
    <source>
        <dbReference type="ARBA" id="ARBA00004251"/>
    </source>
</evidence>
<dbReference type="InterPro" id="IPR000152">
    <property type="entry name" value="EGF-type_Asp/Asn_hydroxyl_site"/>
</dbReference>
<feature type="domain" description="EGF-like" evidence="13">
    <location>
        <begin position="735"/>
        <end position="773"/>
    </location>
</feature>
<protein>
    <submittedName>
        <fullName evidence="15">Uncharacterized protein</fullName>
    </submittedName>
</protein>
<dbReference type="FunFam" id="2.10.25.10:FF:000712">
    <property type="entry name" value="Uncharacterized protein"/>
    <property type="match status" value="2"/>
</dbReference>
<dbReference type="FunFam" id="2.10.25.10:FF:000117">
    <property type="entry name" value="Delta-like protein"/>
    <property type="match status" value="1"/>
</dbReference>
<dbReference type="SUPFAM" id="SSF57184">
    <property type="entry name" value="Growth factor receptor domain"/>
    <property type="match status" value="1"/>
</dbReference>
<feature type="disulfide bond" evidence="12">
    <location>
        <begin position="159"/>
        <end position="168"/>
    </location>
</feature>
<feature type="domain" description="C-type lectin" evidence="14">
    <location>
        <begin position="662"/>
        <end position="763"/>
    </location>
</feature>
<evidence type="ECO:0000256" key="8">
    <source>
        <dbReference type="ARBA" id="ARBA00022989"/>
    </source>
</evidence>
<dbReference type="PROSITE" id="PS01186">
    <property type="entry name" value="EGF_2"/>
    <property type="match status" value="6"/>
</dbReference>
<feature type="domain" description="EGF-like" evidence="13">
    <location>
        <begin position="134"/>
        <end position="169"/>
    </location>
</feature>
<comment type="caution">
    <text evidence="12">Lacks conserved residue(s) required for the propagation of feature annotation.</text>
</comment>
<dbReference type="GO" id="GO:0005886">
    <property type="term" value="C:plasma membrane"/>
    <property type="evidence" value="ECO:0007669"/>
    <property type="project" value="UniProtKB-SubCell"/>
</dbReference>
<feature type="disulfide bond" evidence="12">
    <location>
        <begin position="122"/>
        <end position="131"/>
    </location>
</feature>
<feature type="disulfide bond" evidence="12">
    <location>
        <begin position="801"/>
        <end position="810"/>
    </location>
</feature>
<dbReference type="Pfam" id="PF00008">
    <property type="entry name" value="EGF"/>
    <property type="match status" value="3"/>
</dbReference>
<dbReference type="AlphaFoldDB" id="C3Y9G0"/>
<dbReference type="InterPro" id="IPR000742">
    <property type="entry name" value="EGF"/>
</dbReference>
<evidence type="ECO:0000256" key="10">
    <source>
        <dbReference type="ARBA" id="ARBA00023157"/>
    </source>
</evidence>
<dbReference type="InterPro" id="IPR018097">
    <property type="entry name" value="EGF_Ca-bd_CS"/>
</dbReference>
<dbReference type="STRING" id="7739.C3Y9G0"/>
<dbReference type="GO" id="GO:0005509">
    <property type="term" value="F:calcium ion binding"/>
    <property type="evidence" value="ECO:0007669"/>
    <property type="project" value="InterPro"/>
</dbReference>
<dbReference type="SMART" id="SM00274">
    <property type="entry name" value="FOLN"/>
    <property type="match status" value="3"/>
</dbReference>
<evidence type="ECO:0000256" key="2">
    <source>
        <dbReference type="ARBA" id="ARBA00022475"/>
    </source>
</evidence>
<keyword evidence="11" id="KW-0325">Glycoprotein</keyword>
<dbReference type="InterPro" id="IPR001304">
    <property type="entry name" value="C-type_lectin-like"/>
</dbReference>
<feature type="disulfide bond" evidence="12">
    <location>
        <begin position="397"/>
        <end position="414"/>
    </location>
</feature>
<keyword evidence="4" id="KW-0812">Transmembrane</keyword>
<evidence type="ECO:0000313" key="15">
    <source>
        <dbReference type="EMBL" id="EEN63216.1"/>
    </source>
</evidence>
<feature type="disulfide bond" evidence="12">
    <location>
        <begin position="763"/>
        <end position="772"/>
    </location>
</feature>
<dbReference type="PROSITE" id="PS01187">
    <property type="entry name" value="EGF_CA"/>
    <property type="match status" value="4"/>
</dbReference>
<dbReference type="InterPro" id="IPR009030">
    <property type="entry name" value="Growth_fac_rcpt_cys_sf"/>
</dbReference>
<dbReference type="InterPro" id="IPR003645">
    <property type="entry name" value="Fol_N"/>
</dbReference>
<dbReference type="EMBL" id="GG666492">
    <property type="protein sequence ID" value="EEN63216.1"/>
    <property type="molecule type" value="Genomic_DNA"/>
</dbReference>
<evidence type="ECO:0000256" key="4">
    <source>
        <dbReference type="ARBA" id="ARBA00022692"/>
    </source>
</evidence>
<evidence type="ECO:0000256" key="11">
    <source>
        <dbReference type="ARBA" id="ARBA00023180"/>
    </source>
</evidence>
<feature type="disulfide bond" evidence="12">
    <location>
        <begin position="101"/>
        <end position="111"/>
    </location>
</feature>
<evidence type="ECO:0000259" key="13">
    <source>
        <dbReference type="PROSITE" id="PS50026"/>
    </source>
</evidence>
<feature type="disulfide bond" evidence="12">
    <location>
        <begin position="197"/>
        <end position="206"/>
    </location>
</feature>
<reference evidence="15" key="1">
    <citation type="journal article" date="2008" name="Nature">
        <title>The amphioxus genome and the evolution of the chordate karyotype.</title>
        <authorList>
            <consortium name="US DOE Joint Genome Institute (JGI-PGF)"/>
            <person name="Putnam N.H."/>
            <person name="Butts T."/>
            <person name="Ferrier D.E.K."/>
            <person name="Furlong R.F."/>
            <person name="Hellsten U."/>
            <person name="Kawashima T."/>
            <person name="Robinson-Rechavi M."/>
            <person name="Shoguchi E."/>
            <person name="Terry A."/>
            <person name="Yu J.-K."/>
            <person name="Benito-Gutierrez E.L."/>
            <person name="Dubchak I."/>
            <person name="Garcia-Fernandez J."/>
            <person name="Gibson-Brown J.J."/>
            <person name="Grigoriev I.V."/>
            <person name="Horton A.C."/>
            <person name="de Jong P.J."/>
            <person name="Jurka J."/>
            <person name="Kapitonov V.V."/>
            <person name="Kohara Y."/>
            <person name="Kuroki Y."/>
            <person name="Lindquist E."/>
            <person name="Lucas S."/>
            <person name="Osoegawa K."/>
            <person name="Pennacchio L.A."/>
            <person name="Salamov A.A."/>
            <person name="Satou Y."/>
            <person name="Sauka-Spengler T."/>
            <person name="Schmutz J."/>
            <person name="Shin-I T."/>
            <person name="Toyoda A."/>
            <person name="Bronner-Fraser M."/>
            <person name="Fujiyama A."/>
            <person name="Holland L.Z."/>
            <person name="Holland P.W.H."/>
            <person name="Satoh N."/>
            <person name="Rokhsar D.S."/>
        </authorList>
    </citation>
    <scope>NUCLEOTIDE SEQUENCE [LARGE SCALE GENOMIC DNA]</scope>
    <source>
        <strain evidence="15">S238N-H82</strain>
        <tissue evidence="15">Testes</tissue>
    </source>
</reference>
<evidence type="ECO:0000256" key="3">
    <source>
        <dbReference type="ARBA" id="ARBA00022536"/>
    </source>
</evidence>
<feature type="disulfide bond" evidence="12">
    <location>
        <begin position="454"/>
        <end position="463"/>
    </location>
</feature>
<dbReference type="CDD" id="cd00054">
    <property type="entry name" value="EGF_CA"/>
    <property type="match status" value="5"/>
</dbReference>
<dbReference type="FunFam" id="2.10.25.10:FF:000334">
    <property type="entry name" value="protein delta homolog 2 isoform X1"/>
    <property type="match status" value="2"/>
</dbReference>
<dbReference type="Gene3D" id="2.10.25.10">
    <property type="entry name" value="Laminin"/>
    <property type="match status" value="8"/>
</dbReference>
<keyword evidence="8" id="KW-1133">Transmembrane helix</keyword>
<dbReference type="InParanoid" id="C3Y9G0"/>
<keyword evidence="5" id="KW-0732">Signal</keyword>
<dbReference type="GO" id="GO:0023052">
    <property type="term" value="P:signaling"/>
    <property type="evidence" value="ECO:0007669"/>
    <property type="project" value="UniProtKB-ARBA"/>
</dbReference>
<feature type="domain" description="EGF-like" evidence="13">
    <location>
        <begin position="97"/>
        <end position="132"/>
    </location>
</feature>
<evidence type="ECO:0000259" key="14">
    <source>
        <dbReference type="PROSITE" id="PS50041"/>
    </source>
</evidence>
<evidence type="ECO:0000256" key="5">
    <source>
        <dbReference type="ARBA" id="ARBA00022729"/>
    </source>
</evidence>
<evidence type="ECO:0000256" key="7">
    <source>
        <dbReference type="ARBA" id="ARBA00022837"/>
    </source>
</evidence>
<dbReference type="PROSITE" id="PS50041">
    <property type="entry name" value="C_TYPE_LECTIN_2"/>
    <property type="match status" value="1"/>
</dbReference>
<keyword evidence="6" id="KW-0677">Repeat</keyword>
<feature type="domain" description="EGF-like" evidence="13">
    <location>
        <begin position="622"/>
        <end position="658"/>
    </location>
</feature>
<dbReference type="PROSITE" id="PS00010">
    <property type="entry name" value="ASX_HYDROXYL"/>
    <property type="match status" value="6"/>
</dbReference>
<feature type="domain" description="EGF-like" evidence="13">
    <location>
        <begin position="388"/>
        <end position="426"/>
    </location>
</feature>
<dbReference type="SMART" id="SM00179">
    <property type="entry name" value="EGF_CA"/>
    <property type="match status" value="6"/>
</dbReference>
<dbReference type="FunFam" id="2.10.25.10:FF:000391">
    <property type="entry name" value="Weary, isoform C"/>
    <property type="match status" value="1"/>
</dbReference>
<dbReference type="Pfam" id="PF12661">
    <property type="entry name" value="hEGF"/>
    <property type="match status" value="3"/>
</dbReference>
<dbReference type="InterPro" id="IPR013032">
    <property type="entry name" value="EGF-like_CS"/>
</dbReference>
<feature type="disulfide bond" evidence="12">
    <location>
        <begin position="138"/>
        <end position="148"/>
    </location>
</feature>
<dbReference type="SMART" id="SM00181">
    <property type="entry name" value="EGF"/>
    <property type="match status" value="8"/>
</dbReference>
<dbReference type="PANTHER" id="PTHR12916">
    <property type="entry name" value="CYTOCHROME C OXIDASE POLYPEPTIDE VIC-2"/>
    <property type="match status" value="1"/>
</dbReference>